<keyword evidence="8 11" id="KW-0573">Peptidoglycan synthesis</keyword>
<dbReference type="PROSITE" id="PS01011">
    <property type="entry name" value="FOLYLPOLYGLU_SYNT_1"/>
    <property type="match status" value="1"/>
</dbReference>
<evidence type="ECO:0000313" key="16">
    <source>
        <dbReference type="EMBL" id="EDM27210.1"/>
    </source>
</evidence>
<evidence type="ECO:0000256" key="6">
    <source>
        <dbReference type="ARBA" id="ARBA00022840"/>
    </source>
</evidence>
<dbReference type="Gene3D" id="3.40.1190.10">
    <property type="entry name" value="Mur-like, catalytic domain"/>
    <property type="match status" value="1"/>
</dbReference>
<feature type="binding site" evidence="11">
    <location>
        <position position="368"/>
    </location>
    <ligand>
        <name>meso-2,6-diaminopimelate</name>
        <dbReference type="ChEBI" id="CHEBI:57791"/>
    </ligand>
</feature>
<dbReference type="Pfam" id="PF08245">
    <property type="entry name" value="Mur_ligase_M"/>
    <property type="match status" value="1"/>
</dbReference>
<dbReference type="HAMAP" id="MF_00208">
    <property type="entry name" value="MurE"/>
    <property type="match status" value="1"/>
</dbReference>
<dbReference type="Proteomes" id="UP000004947">
    <property type="component" value="Unassembled WGS sequence"/>
</dbReference>
<dbReference type="InterPro" id="IPR018109">
    <property type="entry name" value="Folylpolyglutamate_synth_CS"/>
</dbReference>
<feature type="binding site" evidence="11">
    <location>
        <position position="188"/>
    </location>
    <ligand>
        <name>UDP-N-acetyl-alpha-D-muramoyl-L-alanyl-D-glutamate</name>
        <dbReference type="ChEBI" id="CHEBI:83900"/>
    </ligand>
</feature>
<dbReference type="GO" id="GO:0071555">
    <property type="term" value="P:cell wall organization"/>
    <property type="evidence" value="ECO:0007669"/>
    <property type="project" value="UniProtKB-KW"/>
</dbReference>
<dbReference type="InterPro" id="IPR035911">
    <property type="entry name" value="MurE/MurF_N"/>
</dbReference>
<dbReference type="Pfam" id="PF01225">
    <property type="entry name" value="Mur_ligase"/>
    <property type="match status" value="1"/>
</dbReference>
<evidence type="ECO:0000256" key="5">
    <source>
        <dbReference type="ARBA" id="ARBA00022741"/>
    </source>
</evidence>
<dbReference type="EMBL" id="ABCK01000011">
    <property type="protein sequence ID" value="EDM27210.1"/>
    <property type="molecule type" value="Genomic_DNA"/>
</dbReference>
<dbReference type="InterPro" id="IPR000713">
    <property type="entry name" value="Mur_ligase_N"/>
</dbReference>
<comment type="PTM">
    <text evidence="11">Carboxylation is probably crucial for Mg(2+) binding and, consequently, for the gamma-phosphate positioning of ATP.</text>
</comment>
<feature type="binding site" evidence="11">
    <location>
        <position position="444"/>
    </location>
    <ligand>
        <name>meso-2,6-diaminopimelate</name>
        <dbReference type="ChEBI" id="CHEBI:57791"/>
    </ligand>
</feature>
<dbReference type="eggNOG" id="COG0769">
    <property type="taxonomic scope" value="Bacteria"/>
</dbReference>
<dbReference type="GO" id="GO:0008360">
    <property type="term" value="P:regulation of cell shape"/>
    <property type="evidence" value="ECO:0007669"/>
    <property type="project" value="UniProtKB-KW"/>
</dbReference>
<evidence type="ECO:0000256" key="3">
    <source>
        <dbReference type="ARBA" id="ARBA00022598"/>
    </source>
</evidence>
<comment type="caution">
    <text evidence="16">The sequence shown here is derived from an EMBL/GenBank/DDBJ whole genome shotgun (WGS) entry which is preliminary data.</text>
</comment>
<keyword evidence="9 11" id="KW-0131">Cell cycle</keyword>
<dbReference type="SUPFAM" id="SSF53623">
    <property type="entry name" value="MurD-like peptide ligases, catalytic domain"/>
    <property type="match status" value="1"/>
</dbReference>
<keyword evidence="7 11" id="KW-0133">Cell shape</keyword>
<dbReference type="GO" id="GO:0009252">
    <property type="term" value="P:peptidoglycan biosynthetic process"/>
    <property type="evidence" value="ECO:0007669"/>
    <property type="project" value="UniProtKB-UniRule"/>
</dbReference>
<dbReference type="EC" id="6.3.2.13" evidence="11"/>
<gene>
    <name evidence="11" type="primary">murE</name>
    <name evidence="16" type="ORF">LNTAR_16112</name>
</gene>
<dbReference type="OrthoDB" id="9800958at2"/>
<evidence type="ECO:0000259" key="14">
    <source>
        <dbReference type="Pfam" id="PF02875"/>
    </source>
</evidence>
<dbReference type="Gene3D" id="3.40.1390.10">
    <property type="entry name" value="MurE/MurF, N-terminal domain"/>
    <property type="match status" value="1"/>
</dbReference>
<dbReference type="PANTHER" id="PTHR23135:SF4">
    <property type="entry name" value="UDP-N-ACETYLMURAMOYL-L-ALANYL-D-GLUTAMATE--2,6-DIAMINOPIMELATE LIGASE MURE HOMOLOG, CHLOROPLASTIC"/>
    <property type="match status" value="1"/>
</dbReference>
<evidence type="ECO:0000259" key="15">
    <source>
        <dbReference type="Pfam" id="PF08245"/>
    </source>
</evidence>
<accession>A6DMM0</accession>
<dbReference type="GO" id="GO:0008765">
    <property type="term" value="F:UDP-N-acetylmuramoylalanyl-D-glutamate-2,6-diaminopimelate ligase activity"/>
    <property type="evidence" value="ECO:0007669"/>
    <property type="project" value="UniProtKB-UniRule"/>
</dbReference>
<feature type="binding site" evidence="11">
    <location>
        <position position="180"/>
    </location>
    <ligand>
        <name>UDP-N-acetyl-alpha-D-muramoyl-L-alanyl-D-glutamate</name>
        <dbReference type="ChEBI" id="CHEBI:83900"/>
    </ligand>
</feature>
<keyword evidence="4 11" id="KW-0132">Cell division</keyword>
<comment type="caution">
    <text evidence="11">Lacks conserved residue(s) required for the propagation of feature annotation.</text>
</comment>
<dbReference type="PANTHER" id="PTHR23135">
    <property type="entry name" value="MUR LIGASE FAMILY MEMBER"/>
    <property type="match status" value="1"/>
</dbReference>
<dbReference type="GO" id="GO:0051301">
    <property type="term" value="P:cell division"/>
    <property type="evidence" value="ECO:0007669"/>
    <property type="project" value="UniProtKB-KW"/>
</dbReference>
<name>A6DMM0_9BACT</name>
<feature type="binding site" evidence="11">
    <location>
        <position position="440"/>
    </location>
    <ligand>
        <name>meso-2,6-diaminopimelate</name>
        <dbReference type="ChEBI" id="CHEBI:57791"/>
    </ligand>
</feature>
<feature type="binding site" evidence="11">
    <location>
        <position position="33"/>
    </location>
    <ligand>
        <name>UDP-N-acetyl-alpha-D-muramoyl-L-alanyl-D-glutamate</name>
        <dbReference type="ChEBI" id="CHEBI:83900"/>
    </ligand>
</feature>
<feature type="binding site" evidence="11">
    <location>
        <begin position="111"/>
        <end position="117"/>
    </location>
    <ligand>
        <name>ATP</name>
        <dbReference type="ChEBI" id="CHEBI:30616"/>
    </ligand>
</feature>
<reference evidence="16 17" key="1">
    <citation type="journal article" date="2010" name="J. Bacteriol.">
        <title>Genome sequence of Lentisphaera araneosa HTCC2155T, the type species of the order Lentisphaerales in the phylum Lentisphaerae.</title>
        <authorList>
            <person name="Thrash J.C."/>
            <person name="Cho J.C."/>
            <person name="Vergin K.L."/>
            <person name="Morris R.M."/>
            <person name="Giovannoni S.J."/>
        </authorList>
    </citation>
    <scope>NUCLEOTIDE SEQUENCE [LARGE SCALE GENOMIC DNA]</scope>
    <source>
        <strain evidence="16 17">HTCC2155</strain>
    </source>
</reference>
<comment type="cofactor">
    <cofactor evidence="11">
        <name>Mg(2+)</name>
        <dbReference type="ChEBI" id="CHEBI:18420"/>
    </cofactor>
</comment>
<dbReference type="RefSeq" id="WP_007279118.1">
    <property type="nucleotide sequence ID" value="NZ_ABCK01000011.1"/>
</dbReference>
<dbReference type="GO" id="GO:0000287">
    <property type="term" value="F:magnesium ion binding"/>
    <property type="evidence" value="ECO:0007669"/>
    <property type="project" value="UniProtKB-UniRule"/>
</dbReference>
<feature type="binding site" evidence="11">
    <location>
        <position position="186"/>
    </location>
    <ligand>
        <name>UDP-N-acetyl-alpha-D-muramoyl-L-alanyl-D-glutamate</name>
        <dbReference type="ChEBI" id="CHEBI:83900"/>
    </ligand>
</feature>
<feature type="binding site" evidence="11">
    <location>
        <begin position="153"/>
        <end position="154"/>
    </location>
    <ligand>
        <name>UDP-N-acetyl-alpha-D-muramoyl-L-alanyl-D-glutamate</name>
        <dbReference type="ChEBI" id="CHEBI:83900"/>
    </ligand>
</feature>
<dbReference type="NCBIfam" id="TIGR01085">
    <property type="entry name" value="murE"/>
    <property type="match status" value="1"/>
</dbReference>
<evidence type="ECO:0000256" key="2">
    <source>
        <dbReference type="ARBA" id="ARBA00022490"/>
    </source>
</evidence>
<feature type="domain" description="Mur ligase central" evidence="15">
    <location>
        <begin position="109"/>
        <end position="294"/>
    </location>
</feature>
<organism evidence="16 17">
    <name type="scientific">Lentisphaera araneosa HTCC2155</name>
    <dbReference type="NCBI Taxonomy" id="313628"/>
    <lineage>
        <taxon>Bacteria</taxon>
        <taxon>Pseudomonadati</taxon>
        <taxon>Lentisphaerota</taxon>
        <taxon>Lentisphaeria</taxon>
        <taxon>Lentisphaerales</taxon>
        <taxon>Lentisphaeraceae</taxon>
        <taxon>Lentisphaera</taxon>
    </lineage>
</organism>
<feature type="short sequence motif" description="Meso-diaminopimelate recognition motif" evidence="11">
    <location>
        <begin position="391"/>
        <end position="394"/>
    </location>
</feature>
<dbReference type="InterPro" id="IPR036615">
    <property type="entry name" value="Mur_ligase_C_dom_sf"/>
</dbReference>
<dbReference type="SUPFAM" id="SSF63418">
    <property type="entry name" value="MurE/MurF N-terminal domain"/>
    <property type="match status" value="1"/>
</dbReference>
<dbReference type="GO" id="GO:0005737">
    <property type="term" value="C:cytoplasm"/>
    <property type="evidence" value="ECO:0007669"/>
    <property type="project" value="UniProtKB-SubCell"/>
</dbReference>
<evidence type="ECO:0000256" key="1">
    <source>
        <dbReference type="ARBA" id="ARBA00005898"/>
    </source>
</evidence>
<evidence type="ECO:0000259" key="13">
    <source>
        <dbReference type="Pfam" id="PF01225"/>
    </source>
</evidence>
<evidence type="ECO:0000256" key="12">
    <source>
        <dbReference type="RuleBase" id="RU004135"/>
    </source>
</evidence>
<dbReference type="InterPro" id="IPR005761">
    <property type="entry name" value="UDP-N-AcMur-Glu-dNH2Pim_ligase"/>
</dbReference>
<sequence length="472" mass="52284">MKSSNDFLEMLEELNPRLSGVLPELIYGFSSDSRKIKEGFAFSVLKGTQQDGKAYITEALAKGARLLLCEEFLDVAIPQICIDDIRKANALLADLFHAHVSENLKIIAVTGTNGKSSTAYIIQYLLNHLGKSTAIIGTLGRGLGGEMKASALTTPGAEELHSFFAEVAKGGAEYVVLEASSHGLDQQRLYGLGFEAVLFTNLSEDHLQYHGSMENYFSAKKSLFDDYDSKIKIVNSDDAYGKRLRDSQTKVFSQDPDSDCQVLQNSVKLEGTECLLPQLLGEYNIYNAAGAMLLVKEILGPSYVGKIKLAMEKFSGIPGRMELFKKNNGAQVIVDFAHAQEALEKVICELRKNCREKLSIVFGCGGDRDPARRYGMGEASDLADEVILTNDNPRSEDPQQIINDILSSKKKEARVIFDREQAIRLAWEELEPNDCLLIAGKGHEEKQIFKDHIESFSDRSLCRKLIEEESSC</sequence>
<keyword evidence="2 11" id="KW-0963">Cytoplasm</keyword>
<dbReference type="SUPFAM" id="SSF53244">
    <property type="entry name" value="MurD-like peptide ligases, peptide-binding domain"/>
    <property type="match status" value="1"/>
</dbReference>
<protein>
    <recommendedName>
        <fullName evidence="11">UDP-N-acetylmuramoyl-L-alanyl-D-glutamate--2,6-diaminopimelate ligase</fullName>
        <ecNumber evidence="11">6.3.2.13</ecNumber>
    </recommendedName>
    <alternativeName>
        <fullName evidence="11">Meso-A2pm-adding enzyme</fullName>
    </alternativeName>
    <alternativeName>
        <fullName evidence="11">Meso-diaminopimelate-adding enzyme</fullName>
    </alternativeName>
    <alternativeName>
        <fullName evidence="11">UDP-MurNAc-L-Ala-D-Glu:meso-diaminopimelate ligase</fullName>
    </alternativeName>
    <alternativeName>
        <fullName evidence="11">UDP-MurNAc-tripeptide synthetase</fullName>
    </alternativeName>
    <alternativeName>
        <fullName evidence="11">UDP-N-acetylmuramyl-tripeptide synthetase</fullName>
    </alternativeName>
</protein>
<dbReference type="AlphaFoldDB" id="A6DMM0"/>
<feature type="domain" description="Mur ligase C-terminal" evidence="14">
    <location>
        <begin position="319"/>
        <end position="442"/>
    </location>
</feature>
<evidence type="ECO:0000256" key="9">
    <source>
        <dbReference type="ARBA" id="ARBA00023306"/>
    </source>
</evidence>
<proteinExistence type="inferred from homology"/>
<keyword evidence="3 11" id="KW-0436">Ligase</keyword>
<dbReference type="InterPro" id="IPR004101">
    <property type="entry name" value="Mur_ligase_C"/>
</dbReference>
<evidence type="ECO:0000256" key="11">
    <source>
        <dbReference type="HAMAP-Rule" id="MF_00208"/>
    </source>
</evidence>
<comment type="pathway">
    <text evidence="11 12">Cell wall biogenesis; peptidoglycan biosynthesis.</text>
</comment>
<comment type="function">
    <text evidence="11">Catalyzes the addition of meso-diaminopimelic acid to the nucleotide precursor UDP-N-acetylmuramoyl-L-alanyl-D-glutamate (UMAG) in the biosynthesis of bacterial cell-wall peptidoglycan.</text>
</comment>
<keyword evidence="17" id="KW-1185">Reference proteome</keyword>
<dbReference type="UniPathway" id="UPA00219"/>
<feature type="binding site" evidence="11">
    <location>
        <begin position="391"/>
        <end position="394"/>
    </location>
    <ligand>
        <name>meso-2,6-diaminopimelate</name>
        <dbReference type="ChEBI" id="CHEBI:57791"/>
    </ligand>
</feature>
<evidence type="ECO:0000256" key="4">
    <source>
        <dbReference type="ARBA" id="ARBA00022618"/>
    </source>
</evidence>
<evidence type="ECO:0000256" key="7">
    <source>
        <dbReference type="ARBA" id="ARBA00022960"/>
    </source>
</evidence>
<feature type="modified residue" description="N6-carboxylysine" evidence="11">
    <location>
        <position position="220"/>
    </location>
</feature>
<dbReference type="GO" id="GO:0005524">
    <property type="term" value="F:ATP binding"/>
    <property type="evidence" value="ECO:0007669"/>
    <property type="project" value="UniProtKB-UniRule"/>
</dbReference>
<keyword evidence="6 11" id="KW-0067">ATP-binding</keyword>
<dbReference type="NCBIfam" id="NF001126">
    <property type="entry name" value="PRK00139.1-4"/>
    <property type="match status" value="1"/>
</dbReference>
<dbReference type="Gene3D" id="3.90.190.20">
    <property type="entry name" value="Mur ligase, C-terminal domain"/>
    <property type="match status" value="1"/>
</dbReference>
<keyword evidence="5 11" id="KW-0547">Nucleotide-binding</keyword>
<comment type="subcellular location">
    <subcellularLocation>
        <location evidence="11 12">Cytoplasm</location>
    </subcellularLocation>
</comment>
<dbReference type="GO" id="GO:0004326">
    <property type="term" value="F:tetrahydrofolylpolyglutamate synthase activity"/>
    <property type="evidence" value="ECO:0007669"/>
    <property type="project" value="InterPro"/>
</dbReference>
<evidence type="ECO:0000256" key="8">
    <source>
        <dbReference type="ARBA" id="ARBA00022984"/>
    </source>
</evidence>
<keyword evidence="11" id="KW-0460">Magnesium</keyword>
<evidence type="ECO:0000313" key="17">
    <source>
        <dbReference type="Proteomes" id="UP000004947"/>
    </source>
</evidence>
<dbReference type="STRING" id="313628.LNTAR_16112"/>
<dbReference type="InterPro" id="IPR036565">
    <property type="entry name" value="Mur-like_cat_sf"/>
</dbReference>
<evidence type="ECO:0000256" key="10">
    <source>
        <dbReference type="ARBA" id="ARBA00023316"/>
    </source>
</evidence>
<dbReference type="Pfam" id="PF02875">
    <property type="entry name" value="Mur_ligase_C"/>
    <property type="match status" value="1"/>
</dbReference>
<comment type="similarity">
    <text evidence="1 11">Belongs to the MurCDEF family. MurE subfamily.</text>
</comment>
<comment type="catalytic activity">
    <reaction evidence="11">
        <text>UDP-N-acetyl-alpha-D-muramoyl-L-alanyl-D-glutamate + meso-2,6-diaminopimelate + ATP = UDP-N-acetyl-alpha-D-muramoyl-L-alanyl-gamma-D-glutamyl-meso-2,6-diaminopimelate + ADP + phosphate + H(+)</text>
        <dbReference type="Rhea" id="RHEA:23676"/>
        <dbReference type="ChEBI" id="CHEBI:15378"/>
        <dbReference type="ChEBI" id="CHEBI:30616"/>
        <dbReference type="ChEBI" id="CHEBI:43474"/>
        <dbReference type="ChEBI" id="CHEBI:57791"/>
        <dbReference type="ChEBI" id="CHEBI:83900"/>
        <dbReference type="ChEBI" id="CHEBI:83905"/>
        <dbReference type="ChEBI" id="CHEBI:456216"/>
        <dbReference type="EC" id="6.3.2.13"/>
    </reaction>
</comment>
<dbReference type="InterPro" id="IPR013221">
    <property type="entry name" value="Mur_ligase_cen"/>
</dbReference>
<keyword evidence="10 11" id="KW-0961">Cell wall biogenesis/degradation</keyword>
<feature type="domain" description="Mur ligase N-terminal catalytic" evidence="13">
    <location>
        <begin position="26"/>
        <end position="86"/>
    </location>
</feature>